<evidence type="ECO:0000259" key="2">
    <source>
        <dbReference type="Pfam" id="PF01705"/>
    </source>
</evidence>
<evidence type="ECO:0000256" key="1">
    <source>
        <dbReference type="SAM" id="SignalP"/>
    </source>
</evidence>
<dbReference type="EMBL" id="CATQJL010000305">
    <property type="protein sequence ID" value="CAJ0604342.1"/>
    <property type="molecule type" value="Genomic_DNA"/>
</dbReference>
<dbReference type="Pfam" id="PF01705">
    <property type="entry name" value="CX"/>
    <property type="match status" value="1"/>
</dbReference>
<feature type="chain" id="PRO_5041205238" description="CX domain-containing protein" evidence="1">
    <location>
        <begin position="18"/>
        <end position="323"/>
    </location>
</feature>
<evidence type="ECO:0000313" key="3">
    <source>
        <dbReference type="EMBL" id="CAJ0604342.1"/>
    </source>
</evidence>
<proteinExistence type="predicted"/>
<protein>
    <recommendedName>
        <fullName evidence="2">CX domain-containing protein</fullName>
    </recommendedName>
</protein>
<keyword evidence="1" id="KW-0732">Signal</keyword>
<feature type="domain" description="CX" evidence="2">
    <location>
        <begin position="179"/>
        <end position="225"/>
    </location>
</feature>
<dbReference type="InterPro" id="IPR002619">
    <property type="entry name" value="CX"/>
</dbReference>
<organism evidence="3 4">
    <name type="scientific">Cylicocyclus nassatus</name>
    <name type="common">Nematode worm</name>
    <dbReference type="NCBI Taxonomy" id="53992"/>
    <lineage>
        <taxon>Eukaryota</taxon>
        <taxon>Metazoa</taxon>
        <taxon>Ecdysozoa</taxon>
        <taxon>Nematoda</taxon>
        <taxon>Chromadorea</taxon>
        <taxon>Rhabditida</taxon>
        <taxon>Rhabditina</taxon>
        <taxon>Rhabditomorpha</taxon>
        <taxon>Strongyloidea</taxon>
        <taxon>Strongylidae</taxon>
        <taxon>Cylicocyclus</taxon>
    </lineage>
</organism>
<reference evidence="3" key="1">
    <citation type="submission" date="2023-07" db="EMBL/GenBank/DDBJ databases">
        <authorList>
            <consortium name="CYATHOMIX"/>
        </authorList>
    </citation>
    <scope>NUCLEOTIDE SEQUENCE</scope>
    <source>
        <strain evidence="3">N/A</strain>
    </source>
</reference>
<comment type="caution">
    <text evidence="3">The sequence shown here is derived from an EMBL/GenBank/DDBJ whole genome shotgun (WGS) entry which is preliminary data.</text>
</comment>
<name>A0AA36MCC5_CYLNA</name>
<accession>A0AA36MCC5</accession>
<sequence length="323" mass="36710">MQTTVTLLLSVIVVTVASELSCSGHFPIKESVENVRRLVAKYAVSVVRKDENGVEWINNLFITDKEYEIDDTRYYLNDNRLSPEMTFYFEDSLLLDAVPIFVVEEKQLKNWRPDHPDKTYALTKISHECSVGQRACGLKCCYSESDKIQQGFLELAREGNLQNNSTFIYNDIIYSFELSNLTSVCAYDLSYYDILFRRARIRDESLSTIHFSCPKDHTCCGLSCMPLPLNALLRKTRNADDSSSHPERRKNVLLLCGSAMAFTVFLVTTVINYRNAGTNAEGSRSNQKLILNLCKRQDLDSQSTISIHLDADARTLLDHVSNV</sequence>
<gene>
    <name evidence="3" type="ORF">CYNAS_LOCUS16325</name>
</gene>
<evidence type="ECO:0000313" key="4">
    <source>
        <dbReference type="Proteomes" id="UP001176961"/>
    </source>
</evidence>
<dbReference type="Proteomes" id="UP001176961">
    <property type="component" value="Unassembled WGS sequence"/>
</dbReference>
<feature type="signal peptide" evidence="1">
    <location>
        <begin position="1"/>
        <end position="17"/>
    </location>
</feature>
<keyword evidence="4" id="KW-1185">Reference proteome</keyword>
<dbReference type="AlphaFoldDB" id="A0AA36MCC5"/>